<dbReference type="InterPro" id="IPR003409">
    <property type="entry name" value="MORN"/>
</dbReference>
<sequence>MQHGQEEIIYNNRTCYKDQFIHGQFKRGKYDSQGELVDVDGIYYKGQFKDDKPQPHGYTECTHSGFSGKEQFKNDGTHYKGQFKNGKYDGQGELIFTNGTHYKGQFKDGKFHGLGEATLSDGAQLKGQFKNHQYEDWLNQSSPGRPQQLVAVT</sequence>
<protein>
    <recommendedName>
        <fullName evidence="4">MORN repeat protein</fullName>
    </recommendedName>
</protein>
<dbReference type="Gene3D" id="2.20.110.10">
    <property type="entry name" value="Histone H3 K4-specific methyltransferase SET7/9 N-terminal domain"/>
    <property type="match status" value="2"/>
</dbReference>
<dbReference type="Pfam" id="PF02493">
    <property type="entry name" value="MORN"/>
    <property type="match status" value="4"/>
</dbReference>
<reference evidence="2 3" key="1">
    <citation type="submission" date="2019-04" db="EMBL/GenBank/DDBJ databases">
        <title>Fungal friends and foes A comparative genomics study of 23 Aspergillus species from section Flavi.</title>
        <authorList>
            <consortium name="DOE Joint Genome Institute"/>
            <person name="Kjaerbolling I."/>
            <person name="Vesth T.C."/>
            <person name="Frisvad J.C."/>
            <person name="Nybo J.L."/>
            <person name="Theobald S."/>
            <person name="Kildgaard S."/>
            <person name="Petersen T.I."/>
            <person name="Kuo A."/>
            <person name="Sato A."/>
            <person name="Lyhne E.K."/>
            <person name="Kogle M.E."/>
            <person name="Wiebenga A."/>
            <person name="Kun R.S."/>
            <person name="Lubbers R.J."/>
            <person name="Makela M.R."/>
            <person name="Barry K."/>
            <person name="Chovatia M."/>
            <person name="Clum A."/>
            <person name="Daum C."/>
            <person name="Haridas S."/>
            <person name="He G."/>
            <person name="LaButti K."/>
            <person name="Lipzen A."/>
            <person name="Mondo S."/>
            <person name="Pangilinan J."/>
            <person name="Riley R."/>
            <person name="Salamov A."/>
            <person name="Simmons B.A."/>
            <person name="Magnuson J.K."/>
            <person name="Henrissat B."/>
            <person name="Mortensen U.H."/>
            <person name="Larsen T.O."/>
            <person name="De vries R.P."/>
            <person name="Grigoriev I.V."/>
            <person name="Machida M."/>
            <person name="Baker S.E."/>
            <person name="Andersen M.R."/>
        </authorList>
    </citation>
    <scope>NUCLEOTIDE SEQUENCE [LARGE SCALE GENOMIC DNA]</scope>
    <source>
        <strain evidence="2 3">CBS 126849</strain>
    </source>
</reference>
<organism evidence="2 3">
    <name type="scientific">Aspergillus novoparasiticus</name>
    <dbReference type="NCBI Taxonomy" id="986946"/>
    <lineage>
        <taxon>Eukaryota</taxon>
        <taxon>Fungi</taxon>
        <taxon>Dikarya</taxon>
        <taxon>Ascomycota</taxon>
        <taxon>Pezizomycotina</taxon>
        <taxon>Eurotiomycetes</taxon>
        <taxon>Eurotiomycetidae</taxon>
        <taxon>Eurotiales</taxon>
        <taxon>Aspergillaceae</taxon>
        <taxon>Aspergillus</taxon>
        <taxon>Aspergillus subgen. Circumdati</taxon>
    </lineage>
</organism>
<dbReference type="EMBL" id="ML733500">
    <property type="protein sequence ID" value="KAB8215555.1"/>
    <property type="molecule type" value="Genomic_DNA"/>
</dbReference>
<keyword evidence="3" id="KW-1185">Reference proteome</keyword>
<proteinExistence type="predicted"/>
<dbReference type="SMART" id="SM00698">
    <property type="entry name" value="MORN"/>
    <property type="match status" value="2"/>
</dbReference>
<dbReference type="Proteomes" id="UP000326799">
    <property type="component" value="Unassembled WGS sequence"/>
</dbReference>
<dbReference type="PANTHER" id="PTHR23084">
    <property type="entry name" value="PHOSPHATIDYLINOSITOL-4-PHOSPHATE 5-KINASE RELATED"/>
    <property type="match status" value="1"/>
</dbReference>
<evidence type="ECO:0008006" key="4">
    <source>
        <dbReference type="Google" id="ProtNLM"/>
    </source>
</evidence>
<keyword evidence="1" id="KW-0677">Repeat</keyword>
<accession>A0A5N6EET5</accession>
<evidence type="ECO:0000313" key="2">
    <source>
        <dbReference type="EMBL" id="KAB8215555.1"/>
    </source>
</evidence>
<gene>
    <name evidence="2" type="ORF">BDV33DRAFT_208262</name>
</gene>
<dbReference type="PANTHER" id="PTHR23084:SF263">
    <property type="entry name" value="MORN REPEAT-CONTAINING PROTEIN 1"/>
    <property type="match status" value="1"/>
</dbReference>
<dbReference type="SUPFAM" id="SSF82185">
    <property type="entry name" value="Histone H3 K4-specific methyltransferase SET7/9 N-terminal domain"/>
    <property type="match status" value="2"/>
</dbReference>
<evidence type="ECO:0000256" key="1">
    <source>
        <dbReference type="ARBA" id="ARBA00022737"/>
    </source>
</evidence>
<dbReference type="AlphaFoldDB" id="A0A5N6EET5"/>
<evidence type="ECO:0000313" key="3">
    <source>
        <dbReference type="Proteomes" id="UP000326799"/>
    </source>
</evidence>
<name>A0A5N6EET5_9EURO</name>